<name>A0ABQ3V3H5_9CHLR</name>
<proteinExistence type="predicted"/>
<organism evidence="1 2">
    <name type="scientific">Ktedonobacter robiniae</name>
    <dbReference type="NCBI Taxonomy" id="2778365"/>
    <lineage>
        <taxon>Bacteria</taxon>
        <taxon>Bacillati</taxon>
        <taxon>Chloroflexota</taxon>
        <taxon>Ktedonobacteria</taxon>
        <taxon>Ktedonobacterales</taxon>
        <taxon>Ktedonobacteraceae</taxon>
        <taxon>Ktedonobacter</taxon>
    </lineage>
</organism>
<gene>
    <name evidence="1" type="ORF">KSB_80180</name>
</gene>
<keyword evidence="2" id="KW-1185">Reference proteome</keyword>
<protein>
    <submittedName>
        <fullName evidence="1">Uncharacterized protein</fullName>
    </submittedName>
</protein>
<accession>A0ABQ3V3H5</accession>
<sequence length="65" mass="7739">MRSFILALGASTETFERSDIHARFHHSPDEKARYQDTEIERILSEKRLHVPHPLLWNFCVQQYDA</sequence>
<dbReference type="Proteomes" id="UP000654345">
    <property type="component" value="Unassembled WGS sequence"/>
</dbReference>
<dbReference type="EMBL" id="BNJG01000003">
    <property type="protein sequence ID" value="GHO59543.1"/>
    <property type="molecule type" value="Genomic_DNA"/>
</dbReference>
<comment type="caution">
    <text evidence="1">The sequence shown here is derived from an EMBL/GenBank/DDBJ whole genome shotgun (WGS) entry which is preliminary data.</text>
</comment>
<reference evidence="1 2" key="1">
    <citation type="journal article" date="2021" name="Int. J. Syst. Evol. Microbiol.">
        <title>Reticulibacter mediterranei gen. nov., sp. nov., within the new family Reticulibacteraceae fam. nov., and Ktedonospora formicarum gen. nov., sp. nov., Ktedonobacter robiniae sp. nov., Dictyobacter formicarum sp. nov. and Dictyobacter arantiisoli sp. nov., belonging to the class Ktedonobacteria.</title>
        <authorList>
            <person name="Yabe S."/>
            <person name="Zheng Y."/>
            <person name="Wang C.M."/>
            <person name="Sakai Y."/>
            <person name="Abe K."/>
            <person name="Yokota A."/>
            <person name="Donadio S."/>
            <person name="Cavaletti L."/>
            <person name="Monciardini P."/>
        </authorList>
    </citation>
    <scope>NUCLEOTIDE SEQUENCE [LARGE SCALE GENOMIC DNA]</scope>
    <source>
        <strain evidence="1 2">SOSP1-30</strain>
    </source>
</reference>
<evidence type="ECO:0000313" key="2">
    <source>
        <dbReference type="Proteomes" id="UP000654345"/>
    </source>
</evidence>
<evidence type="ECO:0000313" key="1">
    <source>
        <dbReference type="EMBL" id="GHO59543.1"/>
    </source>
</evidence>